<dbReference type="HOGENOM" id="CLU_033449_0_2_0"/>
<feature type="binding site" evidence="13">
    <location>
        <position position="108"/>
    </location>
    <ligand>
        <name>sn-glycerol 3-phosphate</name>
        <dbReference type="ChEBI" id="CHEBI:57597"/>
    </ligand>
</feature>
<organism evidence="20 21">
    <name type="scientific">Sebaldella termitidis (strain ATCC 33386 / NCTC 11300)</name>
    <dbReference type="NCBI Taxonomy" id="526218"/>
    <lineage>
        <taxon>Bacteria</taxon>
        <taxon>Fusobacteriati</taxon>
        <taxon>Fusobacteriota</taxon>
        <taxon>Fusobacteriia</taxon>
        <taxon>Fusobacteriales</taxon>
        <taxon>Leptotrichiaceae</taxon>
        <taxon>Sebaldella</taxon>
    </lineage>
</organism>
<feature type="binding site" evidence="13">
    <location>
        <position position="283"/>
    </location>
    <ligand>
        <name>NADPH</name>
        <dbReference type="ChEBI" id="CHEBI:57783"/>
    </ligand>
</feature>
<evidence type="ECO:0000256" key="4">
    <source>
        <dbReference type="ARBA" id="ARBA00023002"/>
    </source>
</evidence>
<dbReference type="Pfam" id="PF01210">
    <property type="entry name" value="NAD_Gly3P_dh_N"/>
    <property type="match status" value="1"/>
</dbReference>
<keyword evidence="8 13" id="KW-1208">Phospholipid metabolism</keyword>
<reference evidence="20 21" key="2">
    <citation type="journal article" date="2010" name="Stand. Genomic Sci.">
        <title>Complete genome sequence of Sebaldella termitidis type strain (NCTC 11300).</title>
        <authorList>
            <person name="Harmon-Smith M."/>
            <person name="Celia L."/>
            <person name="Chertkov O."/>
            <person name="Lapidus A."/>
            <person name="Copeland A."/>
            <person name="Glavina Del Rio T."/>
            <person name="Nolan M."/>
            <person name="Lucas S."/>
            <person name="Tice H."/>
            <person name="Cheng J.F."/>
            <person name="Han C."/>
            <person name="Detter J.C."/>
            <person name="Bruce D."/>
            <person name="Goodwin L."/>
            <person name="Pitluck S."/>
            <person name="Pati A."/>
            <person name="Liolios K."/>
            <person name="Ivanova N."/>
            <person name="Mavromatis K."/>
            <person name="Mikhailova N."/>
            <person name="Chen A."/>
            <person name="Palaniappan K."/>
            <person name="Land M."/>
            <person name="Hauser L."/>
            <person name="Chang Y.J."/>
            <person name="Jeffries C.D."/>
            <person name="Brettin T."/>
            <person name="Goker M."/>
            <person name="Beck B."/>
            <person name="Bristow J."/>
            <person name="Eisen J.A."/>
            <person name="Markowitz V."/>
            <person name="Hugenholtz P."/>
            <person name="Kyrpides N.C."/>
            <person name="Klenk H.P."/>
            <person name="Chen F."/>
        </authorList>
    </citation>
    <scope>NUCLEOTIDE SEQUENCE [LARGE SCALE GENOMIC DNA]</scope>
    <source>
        <strain evidence="21">ATCC 33386 / NCTC 11300</strain>
    </source>
</reference>
<evidence type="ECO:0000256" key="9">
    <source>
        <dbReference type="ARBA" id="ARBA00052716"/>
    </source>
</evidence>
<dbReference type="GO" id="GO:0046167">
    <property type="term" value="P:glycerol-3-phosphate biosynthetic process"/>
    <property type="evidence" value="ECO:0007669"/>
    <property type="project" value="UniProtKB-UniRule"/>
</dbReference>
<keyword evidence="2 13" id="KW-0444">Lipid biosynthesis</keyword>
<dbReference type="UniPathway" id="UPA00940"/>
<dbReference type="InterPro" id="IPR006168">
    <property type="entry name" value="G3P_DH_NAD-dep"/>
</dbReference>
<evidence type="ECO:0000256" key="12">
    <source>
        <dbReference type="ARBA" id="ARBA00080511"/>
    </source>
</evidence>
<keyword evidence="13" id="KW-0547">Nucleotide-binding</keyword>
<feature type="binding site" evidence="13">
    <location>
        <position position="140"/>
    </location>
    <ligand>
        <name>sn-glycerol 3-phosphate</name>
        <dbReference type="ChEBI" id="CHEBI:57597"/>
    </ligand>
</feature>
<dbReference type="InterPro" id="IPR008927">
    <property type="entry name" value="6-PGluconate_DH-like_C_sf"/>
</dbReference>
<dbReference type="AlphaFoldDB" id="D1AJG7"/>
<dbReference type="PRINTS" id="PR00077">
    <property type="entry name" value="GPDHDRGNASE"/>
</dbReference>
<comment type="similarity">
    <text evidence="1 13 17">Belongs to the NAD-dependent glycerol-3-phosphate dehydrogenase family.</text>
</comment>
<feature type="binding site" evidence="13">
    <location>
        <position position="193"/>
    </location>
    <ligand>
        <name>sn-glycerol 3-phosphate</name>
        <dbReference type="ChEBI" id="CHEBI:57597"/>
    </ligand>
</feature>
<feature type="binding site" evidence="13">
    <location>
        <position position="256"/>
    </location>
    <ligand>
        <name>sn-glycerol 3-phosphate</name>
        <dbReference type="ChEBI" id="CHEBI:57597"/>
    </ligand>
</feature>
<evidence type="ECO:0000313" key="21">
    <source>
        <dbReference type="Proteomes" id="UP000000845"/>
    </source>
</evidence>
<evidence type="ECO:0000256" key="1">
    <source>
        <dbReference type="ARBA" id="ARBA00011009"/>
    </source>
</evidence>
<gene>
    <name evidence="13" type="primary">gpsA</name>
    <name evidence="20" type="ordered locus">Sterm_2000</name>
</gene>
<keyword evidence="6 13" id="KW-0443">Lipid metabolism</keyword>
<feature type="binding site" evidence="13">
    <location>
        <position position="257"/>
    </location>
    <ligand>
        <name>sn-glycerol 3-phosphate</name>
        <dbReference type="ChEBI" id="CHEBI:57597"/>
    </ligand>
</feature>
<evidence type="ECO:0000256" key="5">
    <source>
        <dbReference type="ARBA" id="ARBA00023027"/>
    </source>
</evidence>
<dbReference type="EMBL" id="CP001739">
    <property type="protein sequence ID" value="ACZ08855.1"/>
    <property type="molecule type" value="Genomic_DNA"/>
</dbReference>
<dbReference type="SUPFAM" id="SSF48179">
    <property type="entry name" value="6-phosphogluconate dehydrogenase C-terminal domain-like"/>
    <property type="match status" value="1"/>
</dbReference>
<dbReference type="GO" id="GO:0046168">
    <property type="term" value="P:glycerol-3-phosphate catabolic process"/>
    <property type="evidence" value="ECO:0007669"/>
    <property type="project" value="InterPro"/>
</dbReference>
<dbReference type="InterPro" id="IPR006109">
    <property type="entry name" value="G3P_DH_NAD-dep_C"/>
</dbReference>
<feature type="binding site" evidence="13">
    <location>
        <position position="12"/>
    </location>
    <ligand>
        <name>NADPH</name>
        <dbReference type="ChEBI" id="CHEBI:57783"/>
    </ligand>
</feature>
<feature type="active site" description="Proton acceptor" evidence="13 14">
    <location>
        <position position="193"/>
    </location>
</feature>
<dbReference type="NCBIfam" id="NF000940">
    <property type="entry name" value="PRK00094.1-2"/>
    <property type="match status" value="1"/>
</dbReference>
<feature type="binding site" evidence="13">
    <location>
        <position position="281"/>
    </location>
    <ligand>
        <name>NADPH</name>
        <dbReference type="ChEBI" id="CHEBI:57783"/>
    </ligand>
</feature>
<feature type="binding site" evidence="15">
    <location>
        <position position="108"/>
    </location>
    <ligand>
        <name>substrate</name>
    </ligand>
</feature>
<feature type="binding site" evidence="13">
    <location>
        <position position="258"/>
    </location>
    <ligand>
        <name>sn-glycerol 3-phosphate</name>
        <dbReference type="ChEBI" id="CHEBI:57597"/>
    </ligand>
</feature>
<evidence type="ECO:0000256" key="11">
    <source>
        <dbReference type="ARBA" id="ARBA00069372"/>
    </source>
</evidence>
<keyword evidence="21" id="KW-1185">Reference proteome</keyword>
<feature type="binding site" evidence="15">
    <location>
        <begin position="257"/>
        <end position="258"/>
    </location>
    <ligand>
        <name>substrate</name>
    </ligand>
</feature>
<feature type="binding site" evidence="16">
    <location>
        <position position="85"/>
    </location>
    <ligand>
        <name>NAD(+)</name>
        <dbReference type="ChEBI" id="CHEBI:57540"/>
    </ligand>
</feature>
<reference evidence="21" key="1">
    <citation type="submission" date="2009-09" db="EMBL/GenBank/DDBJ databases">
        <title>The complete chromosome of Sebaldella termitidis ATCC 33386.</title>
        <authorList>
            <consortium name="US DOE Joint Genome Institute (JGI-PGF)"/>
            <person name="Lucas S."/>
            <person name="Copeland A."/>
            <person name="Lapidus A."/>
            <person name="Glavina del Rio T."/>
            <person name="Dalin E."/>
            <person name="Tice H."/>
            <person name="Bruce D."/>
            <person name="Goodwin L."/>
            <person name="Pitluck S."/>
            <person name="Kyrpides N."/>
            <person name="Mavromatis K."/>
            <person name="Ivanova N."/>
            <person name="Mikhailova N."/>
            <person name="Sims D."/>
            <person name="Meincke L."/>
            <person name="Brettin T."/>
            <person name="Detter J.C."/>
            <person name="Han C."/>
            <person name="Larimer F."/>
            <person name="Land M."/>
            <person name="Hauser L."/>
            <person name="Markowitz V."/>
            <person name="Cheng J.F."/>
            <person name="Hugenholtz P."/>
            <person name="Woyke T."/>
            <person name="Wu D."/>
            <person name="Eisen J.A."/>
        </authorList>
    </citation>
    <scope>NUCLEOTIDE SEQUENCE [LARGE SCALE GENOMIC DNA]</scope>
    <source>
        <strain evidence="21">ATCC 33386 / NCTC 11300</strain>
    </source>
</reference>
<dbReference type="eggNOG" id="COG0240">
    <property type="taxonomic scope" value="Bacteria"/>
</dbReference>
<dbReference type="Gene3D" id="3.40.50.720">
    <property type="entry name" value="NAD(P)-binding Rossmann-like Domain"/>
    <property type="match status" value="1"/>
</dbReference>
<evidence type="ECO:0000256" key="15">
    <source>
        <dbReference type="PIRSR" id="PIRSR000114-2"/>
    </source>
</evidence>
<dbReference type="Proteomes" id="UP000000845">
    <property type="component" value="Chromosome"/>
</dbReference>
<dbReference type="FunFam" id="1.10.1040.10:FF:000001">
    <property type="entry name" value="Glycerol-3-phosphate dehydrogenase [NAD(P)+]"/>
    <property type="match status" value="1"/>
</dbReference>
<dbReference type="EC" id="1.1.1.94" evidence="10 13"/>
<dbReference type="GO" id="GO:0005829">
    <property type="term" value="C:cytosol"/>
    <property type="evidence" value="ECO:0007669"/>
    <property type="project" value="TreeGrafter"/>
</dbReference>
<accession>D1AJG7</accession>
<evidence type="ECO:0000256" key="3">
    <source>
        <dbReference type="ARBA" id="ARBA00022857"/>
    </source>
</evidence>
<dbReference type="GO" id="GO:0008654">
    <property type="term" value="P:phospholipid biosynthetic process"/>
    <property type="evidence" value="ECO:0007669"/>
    <property type="project" value="UniProtKB-KW"/>
</dbReference>
<evidence type="ECO:0000256" key="6">
    <source>
        <dbReference type="ARBA" id="ARBA00023098"/>
    </source>
</evidence>
<name>D1AJG7_SEBTE</name>
<comment type="caution">
    <text evidence="13">Lacks conserved residue(s) required for the propagation of feature annotation.</text>
</comment>
<keyword evidence="3 13" id="KW-0521">NADP</keyword>
<dbReference type="InterPro" id="IPR013328">
    <property type="entry name" value="6PGD_dom2"/>
</dbReference>
<feature type="binding site" evidence="16">
    <location>
        <position position="257"/>
    </location>
    <ligand>
        <name>NAD(+)</name>
        <dbReference type="ChEBI" id="CHEBI:57540"/>
    </ligand>
</feature>
<proteinExistence type="inferred from homology"/>
<evidence type="ECO:0000313" key="20">
    <source>
        <dbReference type="EMBL" id="ACZ08855.1"/>
    </source>
</evidence>
<dbReference type="InterPro" id="IPR011128">
    <property type="entry name" value="G3P_DH_NAD-dep_N"/>
</dbReference>
<evidence type="ECO:0000256" key="10">
    <source>
        <dbReference type="ARBA" id="ARBA00066687"/>
    </source>
</evidence>
<keyword evidence="5 13" id="KW-0520">NAD</keyword>
<evidence type="ECO:0000256" key="14">
    <source>
        <dbReference type="PIRSR" id="PIRSR000114-1"/>
    </source>
</evidence>
<evidence type="ECO:0000256" key="16">
    <source>
        <dbReference type="PIRSR" id="PIRSR000114-3"/>
    </source>
</evidence>
<dbReference type="GO" id="GO:0141152">
    <property type="term" value="F:glycerol-3-phosphate dehydrogenase (NAD+) activity"/>
    <property type="evidence" value="ECO:0007669"/>
    <property type="project" value="RHEA"/>
</dbReference>
<dbReference type="STRING" id="526218.Sterm_2000"/>
<feature type="binding site" evidence="16">
    <location>
        <begin position="8"/>
        <end position="13"/>
    </location>
    <ligand>
        <name>NAD(+)</name>
        <dbReference type="ChEBI" id="CHEBI:57540"/>
    </ligand>
</feature>
<feature type="binding site" evidence="13">
    <location>
        <position position="142"/>
    </location>
    <ligand>
        <name>NADPH</name>
        <dbReference type="ChEBI" id="CHEBI:57783"/>
    </ligand>
</feature>
<feature type="binding site" evidence="13">
    <location>
        <position position="257"/>
    </location>
    <ligand>
        <name>NADPH</name>
        <dbReference type="ChEBI" id="CHEBI:57783"/>
    </ligand>
</feature>
<dbReference type="FunFam" id="3.40.50.720:FF:000019">
    <property type="entry name" value="Glycerol-3-phosphate dehydrogenase [NAD(P)+]"/>
    <property type="match status" value="1"/>
</dbReference>
<dbReference type="NCBIfam" id="NF000942">
    <property type="entry name" value="PRK00094.1-4"/>
    <property type="match status" value="1"/>
</dbReference>
<evidence type="ECO:0000256" key="17">
    <source>
        <dbReference type="RuleBase" id="RU000437"/>
    </source>
</evidence>
<sequence length="334" mass="37009">MSKVLVLGGGGFGTCLSNLLTENGNDVYLWEYNEKVRDVIRKEHENTVFLPGIKLSEKLKVVDEYQKLLGEEKFDFILLATPCQFLRGILKNLKTSLTYKVIIINIAKGIEIASKKRMSEVVEEELDGCDYEYGILTGPTHAEDLAKKMPSAILAASVNLETAEKIQKLFNNDYLRVYTGTDLIGAELGGALKNCLAIAAGMADGLELGDNSKAALLTRGINEIIRIGEYYGADPKTFFGLSGLGDIIVTCTSKHSRNRFVGEQLGKGRKLAEILESMNGISEGSETIKALHNIIVDENINAPIFTELYKVLYEDETLENLFYNLMSRKLKSEF</sequence>
<dbReference type="PANTHER" id="PTHR11728">
    <property type="entry name" value="GLYCEROL-3-PHOSPHATE DEHYDROGENASE"/>
    <property type="match status" value="1"/>
</dbReference>
<dbReference type="Pfam" id="PF07479">
    <property type="entry name" value="NAD_Gly3P_dh_C"/>
    <property type="match status" value="1"/>
</dbReference>
<comment type="catalytic activity">
    <reaction evidence="9">
        <text>sn-glycerol 3-phosphate + NADP(+) = dihydroxyacetone phosphate + NADPH + H(+)</text>
        <dbReference type="Rhea" id="RHEA:11096"/>
        <dbReference type="ChEBI" id="CHEBI:15378"/>
        <dbReference type="ChEBI" id="CHEBI:57597"/>
        <dbReference type="ChEBI" id="CHEBI:57642"/>
        <dbReference type="ChEBI" id="CHEBI:57783"/>
        <dbReference type="ChEBI" id="CHEBI:58349"/>
        <dbReference type="EC" id="1.1.1.94"/>
    </reaction>
    <physiologicalReaction direction="right-to-left" evidence="9">
        <dbReference type="Rhea" id="RHEA:11098"/>
    </physiologicalReaction>
</comment>
<evidence type="ECO:0000256" key="2">
    <source>
        <dbReference type="ARBA" id="ARBA00022516"/>
    </source>
</evidence>
<keyword evidence="13" id="KW-0963">Cytoplasm</keyword>
<comment type="subcellular location">
    <subcellularLocation>
        <location evidence="13">Cytoplasm</location>
    </subcellularLocation>
</comment>
<dbReference type="HAMAP" id="MF_00394">
    <property type="entry name" value="NAD_Glyc3P_dehydrog"/>
    <property type="match status" value="1"/>
</dbReference>
<feature type="domain" description="Glycerol-3-phosphate dehydrogenase NAD-dependent N-terminal" evidence="18">
    <location>
        <begin position="3"/>
        <end position="162"/>
    </location>
</feature>
<protein>
    <recommendedName>
        <fullName evidence="11 13">Glycerol-3-phosphate dehydrogenase [NAD(P)+]</fullName>
        <ecNumber evidence="10 13">1.1.1.94</ecNumber>
    </recommendedName>
    <alternativeName>
        <fullName evidence="13">NAD(P)(+)-dependent glycerol-3-phosphate dehydrogenase</fullName>
    </alternativeName>
    <alternativeName>
        <fullName evidence="12 13">NAD(P)H-dependent dihydroxyacetone-phosphate reductase</fullName>
    </alternativeName>
</protein>
<dbReference type="Gene3D" id="1.10.1040.10">
    <property type="entry name" value="N-(1-d-carboxylethyl)-l-norvaline Dehydrogenase, domain 2"/>
    <property type="match status" value="1"/>
</dbReference>
<dbReference type="PIRSF" id="PIRSF000114">
    <property type="entry name" value="Glycerol-3-P_dh"/>
    <property type="match status" value="1"/>
</dbReference>
<dbReference type="GO" id="GO:0141153">
    <property type="term" value="F:glycerol-3-phosphate dehydrogenase (NADP+) activity"/>
    <property type="evidence" value="ECO:0007669"/>
    <property type="project" value="RHEA"/>
</dbReference>
<dbReference type="KEGG" id="str:Sterm_2000"/>
<dbReference type="GO" id="GO:0051287">
    <property type="term" value="F:NAD binding"/>
    <property type="evidence" value="ECO:0007669"/>
    <property type="project" value="InterPro"/>
</dbReference>
<dbReference type="InterPro" id="IPR036291">
    <property type="entry name" value="NAD(P)-bd_dom_sf"/>
</dbReference>
<comment type="catalytic activity">
    <reaction evidence="13">
        <text>sn-glycerol 3-phosphate + NAD(+) = dihydroxyacetone phosphate + NADH + H(+)</text>
        <dbReference type="Rhea" id="RHEA:11092"/>
        <dbReference type="ChEBI" id="CHEBI:15378"/>
        <dbReference type="ChEBI" id="CHEBI:57540"/>
        <dbReference type="ChEBI" id="CHEBI:57597"/>
        <dbReference type="ChEBI" id="CHEBI:57642"/>
        <dbReference type="ChEBI" id="CHEBI:57945"/>
        <dbReference type="EC" id="1.1.1.94"/>
    </reaction>
</comment>
<evidence type="ECO:0000259" key="18">
    <source>
        <dbReference type="Pfam" id="PF01210"/>
    </source>
</evidence>
<feature type="domain" description="Glycerol-3-phosphate dehydrogenase NAD-dependent C-terminal" evidence="19">
    <location>
        <begin position="182"/>
        <end position="321"/>
    </location>
</feature>
<keyword evidence="7 13" id="KW-0594">Phospholipid biosynthesis</keyword>
<feature type="binding site" evidence="13">
    <location>
        <position position="246"/>
    </location>
    <ligand>
        <name>sn-glycerol 3-phosphate</name>
        <dbReference type="ChEBI" id="CHEBI:57597"/>
    </ligand>
</feature>
<keyword evidence="4 13" id="KW-0560">Oxidoreductase</keyword>
<dbReference type="PANTHER" id="PTHR11728:SF1">
    <property type="entry name" value="GLYCEROL-3-PHOSPHATE DEHYDROGENASE [NAD(+)] 2, CHLOROPLASTIC"/>
    <property type="match status" value="1"/>
</dbReference>
<evidence type="ECO:0000256" key="8">
    <source>
        <dbReference type="ARBA" id="ARBA00023264"/>
    </source>
</evidence>
<evidence type="ECO:0000256" key="13">
    <source>
        <dbReference type="HAMAP-Rule" id="MF_00394"/>
    </source>
</evidence>
<feature type="binding site" evidence="13">
    <location>
        <position position="138"/>
    </location>
    <ligand>
        <name>sn-glycerol 3-phosphate</name>
        <dbReference type="ChEBI" id="CHEBI:57597"/>
    </ligand>
</feature>
<dbReference type="GO" id="GO:0006650">
    <property type="term" value="P:glycerophospholipid metabolic process"/>
    <property type="evidence" value="ECO:0007669"/>
    <property type="project" value="UniProtKB-UniRule"/>
</dbReference>
<dbReference type="SUPFAM" id="SSF51735">
    <property type="entry name" value="NAD(P)-binding Rossmann-fold domains"/>
    <property type="match status" value="1"/>
</dbReference>
<feature type="binding site" evidence="16">
    <location>
        <position position="142"/>
    </location>
    <ligand>
        <name>NAD(+)</name>
        <dbReference type="ChEBI" id="CHEBI:57540"/>
    </ligand>
</feature>
<dbReference type="GO" id="GO:0005975">
    <property type="term" value="P:carbohydrate metabolic process"/>
    <property type="evidence" value="ECO:0007669"/>
    <property type="project" value="InterPro"/>
</dbReference>
<evidence type="ECO:0000259" key="19">
    <source>
        <dbReference type="Pfam" id="PF07479"/>
    </source>
</evidence>
<evidence type="ECO:0000256" key="7">
    <source>
        <dbReference type="ARBA" id="ARBA00023209"/>
    </source>
</evidence>
<feature type="binding site" evidence="13">
    <location>
        <position position="108"/>
    </location>
    <ligand>
        <name>NADPH</name>
        <dbReference type="ChEBI" id="CHEBI:57783"/>
    </ligand>
</feature>
<dbReference type="RefSeq" id="WP_012861449.1">
    <property type="nucleotide sequence ID" value="NC_013517.1"/>
</dbReference>
<comment type="pathway">
    <text evidence="13">Membrane lipid metabolism; glycerophospholipid metabolism.</text>
</comment>
<comment type="function">
    <text evidence="13">Catalyzes the reduction of the glycolytic intermediate dihydroxyacetone phosphate (DHAP) to sn-glycerol 3-phosphate (G3P), the key precursor for phospholipid synthesis.</text>
</comment>